<organism evidence="3 4">
    <name type="scientific">Elaeophora elaphi</name>
    <dbReference type="NCBI Taxonomy" id="1147741"/>
    <lineage>
        <taxon>Eukaryota</taxon>
        <taxon>Metazoa</taxon>
        <taxon>Ecdysozoa</taxon>
        <taxon>Nematoda</taxon>
        <taxon>Chromadorea</taxon>
        <taxon>Rhabditida</taxon>
        <taxon>Spirurina</taxon>
        <taxon>Spiruromorpha</taxon>
        <taxon>Filarioidea</taxon>
        <taxon>Onchocercidae</taxon>
        <taxon>Elaeophora</taxon>
    </lineage>
</organism>
<keyword evidence="2" id="KW-1133">Transmembrane helix</keyword>
<dbReference type="Proteomes" id="UP000050640">
    <property type="component" value="Unplaced"/>
</dbReference>
<proteinExistence type="predicted"/>
<keyword evidence="3" id="KW-1185">Reference proteome</keyword>
<dbReference type="AlphaFoldDB" id="A0A158Q8D1"/>
<feature type="transmembrane region" description="Helical" evidence="2">
    <location>
        <begin position="12"/>
        <end position="32"/>
    </location>
</feature>
<evidence type="ECO:0000256" key="1">
    <source>
        <dbReference type="SAM" id="MobiDB-lite"/>
    </source>
</evidence>
<dbReference type="WBParaSite" id="EEL_0000717101-mRNA-1">
    <property type="protein sequence ID" value="EEL_0000717101-mRNA-1"/>
    <property type="gene ID" value="EEL_0000717101"/>
</dbReference>
<evidence type="ECO:0000313" key="4">
    <source>
        <dbReference type="WBParaSite" id="EEL_0000717101-mRNA-1"/>
    </source>
</evidence>
<keyword evidence="2" id="KW-0812">Transmembrane</keyword>
<evidence type="ECO:0000313" key="3">
    <source>
        <dbReference type="Proteomes" id="UP000050640"/>
    </source>
</evidence>
<protein>
    <submittedName>
        <fullName evidence="4">Uncharacterized protein</fullName>
    </submittedName>
</protein>
<dbReference type="STRING" id="1147741.A0A158Q8D1"/>
<keyword evidence="2" id="KW-0472">Membrane</keyword>
<reference evidence="4" key="1">
    <citation type="submission" date="2016-04" db="UniProtKB">
        <authorList>
            <consortium name="WormBaseParasite"/>
        </authorList>
    </citation>
    <scope>IDENTIFICATION</scope>
</reference>
<name>A0A158Q8D1_9BILA</name>
<evidence type="ECO:0000256" key="2">
    <source>
        <dbReference type="SAM" id="Phobius"/>
    </source>
</evidence>
<feature type="region of interest" description="Disordered" evidence="1">
    <location>
        <begin position="72"/>
        <end position="96"/>
    </location>
</feature>
<sequence length="236" mass="25656">MLHQVVRKSYGIAFNTLYWLVCDTIAAMSAFIRNEQEIFQSYAFSDKILEKREISSLSNIAELDEVEGSGVPPLLSKKQKSGGAGADIEWDGSGISPDDEDGDVIEGSGAHIDEVGGLGNLPITSATPVYPLNITRTTTHYSSFDIHELGLEPDEEDVAIEEVSATTVTSITVQSWTTTSRRPLQPLTPLIIDQTAPPTVFDEKHNIPFDALLKPGVLAGKCPFVLIISDMLHSNK</sequence>
<accession>A0A158Q8D1</accession>